<keyword evidence="2" id="KW-1185">Reference proteome</keyword>
<evidence type="ECO:0000313" key="1">
    <source>
        <dbReference type="EMBL" id="KAG6749599.1"/>
    </source>
</evidence>
<protein>
    <submittedName>
        <fullName evidence="1">Uncharacterized protein</fullName>
    </submittedName>
</protein>
<sequence>MKEIGFTKIKCKAFNRLFDDSQLLGQRRGNFQENVSFIVCHETNVKEMHIQMSSSSDGLSRRRETIPLTEKELVIIKQKETSGSERRGGTGEVVAASPNSMLSPSLCHSVAGVKKLYERMKDLESWPSGYGNEKCPPQLPSTFSSSFPYAHYRLDFSAISRKKTSGLNF</sequence>
<evidence type="ECO:0000313" key="2">
    <source>
        <dbReference type="Proteomes" id="UP000886885"/>
    </source>
</evidence>
<name>A0A8X8CBQ2_POPTO</name>
<comment type="caution">
    <text evidence="1">The sequence shown here is derived from an EMBL/GenBank/DDBJ whole genome shotgun (WGS) entry which is preliminary data.</text>
</comment>
<dbReference type="EMBL" id="JAAWWB010000027">
    <property type="protein sequence ID" value="KAG6749599.1"/>
    <property type="molecule type" value="Genomic_DNA"/>
</dbReference>
<gene>
    <name evidence="1" type="ORF">POTOM_046657</name>
</gene>
<proteinExistence type="predicted"/>
<organism evidence="1 2">
    <name type="scientific">Populus tomentosa</name>
    <name type="common">Chinese white poplar</name>
    <dbReference type="NCBI Taxonomy" id="118781"/>
    <lineage>
        <taxon>Eukaryota</taxon>
        <taxon>Viridiplantae</taxon>
        <taxon>Streptophyta</taxon>
        <taxon>Embryophyta</taxon>
        <taxon>Tracheophyta</taxon>
        <taxon>Spermatophyta</taxon>
        <taxon>Magnoliopsida</taxon>
        <taxon>eudicotyledons</taxon>
        <taxon>Gunneridae</taxon>
        <taxon>Pentapetalae</taxon>
        <taxon>rosids</taxon>
        <taxon>fabids</taxon>
        <taxon>Malpighiales</taxon>
        <taxon>Salicaceae</taxon>
        <taxon>Saliceae</taxon>
        <taxon>Populus</taxon>
    </lineage>
</organism>
<dbReference type="AlphaFoldDB" id="A0A8X8CBQ2"/>
<dbReference type="OrthoDB" id="10004661at2759"/>
<reference evidence="1" key="1">
    <citation type="journal article" date="2020" name="bioRxiv">
        <title>Hybrid origin of Populus tomentosa Carr. identified through genome sequencing and phylogenomic analysis.</title>
        <authorList>
            <person name="An X."/>
            <person name="Gao K."/>
            <person name="Chen Z."/>
            <person name="Li J."/>
            <person name="Yang X."/>
            <person name="Yang X."/>
            <person name="Zhou J."/>
            <person name="Guo T."/>
            <person name="Zhao T."/>
            <person name="Huang S."/>
            <person name="Miao D."/>
            <person name="Khan W.U."/>
            <person name="Rao P."/>
            <person name="Ye M."/>
            <person name="Lei B."/>
            <person name="Liao W."/>
            <person name="Wang J."/>
            <person name="Ji L."/>
            <person name="Li Y."/>
            <person name="Guo B."/>
            <person name="Mustafa N.S."/>
            <person name="Li S."/>
            <person name="Yun Q."/>
            <person name="Keller S.R."/>
            <person name="Mao J."/>
            <person name="Zhang R."/>
            <person name="Strauss S.H."/>
        </authorList>
    </citation>
    <scope>NUCLEOTIDE SEQUENCE</scope>
    <source>
        <strain evidence="1">GM15</strain>
        <tissue evidence="1">Leaf</tissue>
    </source>
</reference>
<accession>A0A8X8CBQ2</accession>
<dbReference type="Proteomes" id="UP000886885">
    <property type="component" value="Chromosome 14A"/>
</dbReference>